<comment type="cofactor">
    <cofactor evidence="1">
        <name>Mg(2+)</name>
        <dbReference type="ChEBI" id="CHEBI:18420"/>
    </cofactor>
</comment>
<dbReference type="PANTHER" id="PTHR47707">
    <property type="entry name" value="8-OXO-DGTP DIPHOSPHATASE"/>
    <property type="match status" value="1"/>
</dbReference>
<proteinExistence type="inferred from homology"/>
<accession>A0A840I218</accession>
<evidence type="ECO:0000256" key="17">
    <source>
        <dbReference type="RuleBase" id="RU003476"/>
    </source>
</evidence>
<evidence type="ECO:0000256" key="14">
    <source>
        <dbReference type="ARBA" id="ARBA00041592"/>
    </source>
</evidence>
<dbReference type="GO" id="GO:0006281">
    <property type="term" value="P:DNA repair"/>
    <property type="evidence" value="ECO:0007669"/>
    <property type="project" value="UniProtKB-KW"/>
</dbReference>
<dbReference type="GO" id="GO:0035539">
    <property type="term" value="F:8-oxo-7,8-dihydrodeoxyguanosine triphosphate pyrophosphatase activity"/>
    <property type="evidence" value="ECO:0007669"/>
    <property type="project" value="UniProtKB-EC"/>
</dbReference>
<keyword evidence="3" id="KW-0515">Mutator protein</keyword>
<name>A0A840I218_9PROT</name>
<dbReference type="GO" id="GO:0044716">
    <property type="term" value="F:8-oxo-GDP phosphatase activity"/>
    <property type="evidence" value="ECO:0007669"/>
    <property type="project" value="TreeGrafter"/>
</dbReference>
<dbReference type="PROSITE" id="PS00893">
    <property type="entry name" value="NUDIX_BOX"/>
    <property type="match status" value="1"/>
</dbReference>
<dbReference type="Pfam" id="PF00293">
    <property type="entry name" value="NUDIX"/>
    <property type="match status" value="1"/>
</dbReference>
<dbReference type="GO" id="GO:0044715">
    <property type="term" value="F:8-oxo-dGDP phosphatase activity"/>
    <property type="evidence" value="ECO:0007669"/>
    <property type="project" value="TreeGrafter"/>
</dbReference>
<dbReference type="EC" id="3.6.1.55" evidence="12"/>
<dbReference type="AlphaFoldDB" id="A0A840I218"/>
<evidence type="ECO:0000313" key="20">
    <source>
        <dbReference type="Proteomes" id="UP000563524"/>
    </source>
</evidence>
<keyword evidence="9" id="KW-0234">DNA repair</keyword>
<comment type="similarity">
    <text evidence="2 17">Belongs to the Nudix hydrolase family.</text>
</comment>
<comment type="catalytic activity">
    <reaction evidence="11">
        <text>8-oxo-GTP + H2O = 8-oxo-GMP + diphosphate + H(+)</text>
        <dbReference type="Rhea" id="RHEA:67616"/>
        <dbReference type="ChEBI" id="CHEBI:15377"/>
        <dbReference type="ChEBI" id="CHEBI:15378"/>
        <dbReference type="ChEBI" id="CHEBI:33019"/>
        <dbReference type="ChEBI" id="CHEBI:143553"/>
        <dbReference type="ChEBI" id="CHEBI:145694"/>
    </reaction>
</comment>
<dbReference type="InterPro" id="IPR000086">
    <property type="entry name" value="NUDIX_hydrolase_dom"/>
</dbReference>
<evidence type="ECO:0000259" key="18">
    <source>
        <dbReference type="PROSITE" id="PS51462"/>
    </source>
</evidence>
<dbReference type="GO" id="GO:0006260">
    <property type="term" value="P:DNA replication"/>
    <property type="evidence" value="ECO:0007669"/>
    <property type="project" value="UniProtKB-KW"/>
</dbReference>
<dbReference type="InterPro" id="IPR015797">
    <property type="entry name" value="NUDIX_hydrolase-like_dom_sf"/>
</dbReference>
<evidence type="ECO:0000313" key="19">
    <source>
        <dbReference type="EMBL" id="MBB4658797.1"/>
    </source>
</evidence>
<dbReference type="GO" id="GO:0008413">
    <property type="term" value="F:8-oxo-7,8-dihydroguanosine triphosphate pyrophosphatase activity"/>
    <property type="evidence" value="ECO:0007669"/>
    <property type="project" value="TreeGrafter"/>
</dbReference>
<evidence type="ECO:0000256" key="5">
    <source>
        <dbReference type="ARBA" id="ARBA00022723"/>
    </source>
</evidence>
<dbReference type="InterPro" id="IPR020476">
    <property type="entry name" value="Nudix_hydrolase"/>
</dbReference>
<evidence type="ECO:0000256" key="7">
    <source>
        <dbReference type="ARBA" id="ARBA00022801"/>
    </source>
</evidence>
<evidence type="ECO:0000256" key="9">
    <source>
        <dbReference type="ARBA" id="ARBA00023204"/>
    </source>
</evidence>
<evidence type="ECO:0000256" key="16">
    <source>
        <dbReference type="ARBA" id="ARBA00042798"/>
    </source>
</evidence>
<keyword evidence="8" id="KW-0460">Magnesium</keyword>
<keyword evidence="7 17" id="KW-0378">Hydrolase</keyword>
<dbReference type="PRINTS" id="PR00502">
    <property type="entry name" value="NUDIXFAMILY"/>
</dbReference>
<evidence type="ECO:0000256" key="13">
    <source>
        <dbReference type="ARBA" id="ARBA00040794"/>
    </source>
</evidence>
<evidence type="ECO:0000256" key="15">
    <source>
        <dbReference type="ARBA" id="ARBA00041979"/>
    </source>
</evidence>
<sequence length="137" mass="14457">MTPIPPLLVVCAALIDADGRVLLTRIPDGKPYAGAWEFPGGKVEPGEAPESALIRELEEELGIATEESCLAPLAFGTDTSGGRSLVLLAYACRKWRGFPAPREGQTLSWTLPGKLLGHDTPPADKPIAAAVRDLLTG</sequence>
<dbReference type="SUPFAM" id="SSF55811">
    <property type="entry name" value="Nudix"/>
    <property type="match status" value="1"/>
</dbReference>
<evidence type="ECO:0000256" key="4">
    <source>
        <dbReference type="ARBA" id="ARBA00022705"/>
    </source>
</evidence>
<keyword evidence="6" id="KW-0227">DNA damage</keyword>
<evidence type="ECO:0000256" key="3">
    <source>
        <dbReference type="ARBA" id="ARBA00022457"/>
    </source>
</evidence>
<evidence type="ECO:0000256" key="1">
    <source>
        <dbReference type="ARBA" id="ARBA00001946"/>
    </source>
</evidence>
<dbReference type="CDD" id="cd03425">
    <property type="entry name" value="NUDIX_MutT_NudA_like"/>
    <property type="match status" value="1"/>
</dbReference>
<organism evidence="19 20">
    <name type="scientific">Parvularcula dongshanensis</name>
    <dbReference type="NCBI Taxonomy" id="1173995"/>
    <lineage>
        <taxon>Bacteria</taxon>
        <taxon>Pseudomonadati</taxon>
        <taxon>Pseudomonadota</taxon>
        <taxon>Alphaproteobacteria</taxon>
        <taxon>Parvularculales</taxon>
        <taxon>Parvularculaceae</taxon>
        <taxon>Parvularcula</taxon>
    </lineage>
</organism>
<evidence type="ECO:0000256" key="12">
    <source>
        <dbReference type="ARBA" id="ARBA00038905"/>
    </source>
</evidence>
<evidence type="ECO:0000256" key="10">
    <source>
        <dbReference type="ARBA" id="ARBA00035861"/>
    </source>
</evidence>
<dbReference type="PROSITE" id="PS51462">
    <property type="entry name" value="NUDIX"/>
    <property type="match status" value="1"/>
</dbReference>
<dbReference type="GO" id="GO:0046872">
    <property type="term" value="F:metal ion binding"/>
    <property type="evidence" value="ECO:0007669"/>
    <property type="project" value="UniProtKB-KW"/>
</dbReference>
<keyword evidence="4" id="KW-0235">DNA replication</keyword>
<reference evidence="19 20" key="1">
    <citation type="submission" date="2020-08" db="EMBL/GenBank/DDBJ databases">
        <title>Genomic Encyclopedia of Type Strains, Phase IV (KMG-IV): sequencing the most valuable type-strain genomes for metagenomic binning, comparative biology and taxonomic classification.</title>
        <authorList>
            <person name="Goeker M."/>
        </authorList>
    </citation>
    <scope>NUCLEOTIDE SEQUENCE [LARGE SCALE GENOMIC DNA]</scope>
    <source>
        <strain evidence="19 20">DSM 102850</strain>
    </source>
</reference>
<dbReference type="RefSeq" id="WP_183816975.1">
    <property type="nucleotide sequence ID" value="NZ_JACHOB010000002.1"/>
</dbReference>
<feature type="domain" description="Nudix hydrolase" evidence="18">
    <location>
        <begin position="5"/>
        <end position="133"/>
    </location>
</feature>
<dbReference type="Proteomes" id="UP000563524">
    <property type="component" value="Unassembled WGS sequence"/>
</dbReference>
<protein>
    <recommendedName>
        <fullName evidence="13">8-oxo-dGTP diphosphatase</fullName>
        <ecNumber evidence="12">3.6.1.55</ecNumber>
    </recommendedName>
    <alternativeName>
        <fullName evidence="16">7,8-dihydro-8-oxoguanine-triphosphatase</fullName>
    </alternativeName>
    <alternativeName>
        <fullName evidence="15">Mutator protein MutT</fullName>
    </alternativeName>
    <alternativeName>
        <fullName evidence="14">dGTP pyrophosphohydrolase</fullName>
    </alternativeName>
</protein>
<dbReference type="InterPro" id="IPR047127">
    <property type="entry name" value="MutT-like"/>
</dbReference>
<evidence type="ECO:0000256" key="6">
    <source>
        <dbReference type="ARBA" id="ARBA00022763"/>
    </source>
</evidence>
<dbReference type="Gene3D" id="3.90.79.10">
    <property type="entry name" value="Nucleoside Triphosphate Pyrophosphohydrolase"/>
    <property type="match status" value="1"/>
</dbReference>
<comment type="catalytic activity">
    <reaction evidence="10">
        <text>8-oxo-dGTP + H2O = 8-oxo-dGMP + diphosphate + H(+)</text>
        <dbReference type="Rhea" id="RHEA:31575"/>
        <dbReference type="ChEBI" id="CHEBI:15377"/>
        <dbReference type="ChEBI" id="CHEBI:15378"/>
        <dbReference type="ChEBI" id="CHEBI:33019"/>
        <dbReference type="ChEBI" id="CHEBI:63224"/>
        <dbReference type="ChEBI" id="CHEBI:77896"/>
        <dbReference type="EC" id="3.6.1.55"/>
    </reaction>
</comment>
<evidence type="ECO:0000256" key="2">
    <source>
        <dbReference type="ARBA" id="ARBA00005582"/>
    </source>
</evidence>
<dbReference type="PANTHER" id="PTHR47707:SF1">
    <property type="entry name" value="NUDIX HYDROLASE FAMILY PROTEIN"/>
    <property type="match status" value="1"/>
</dbReference>
<evidence type="ECO:0000256" key="8">
    <source>
        <dbReference type="ARBA" id="ARBA00022842"/>
    </source>
</evidence>
<keyword evidence="20" id="KW-1185">Reference proteome</keyword>
<evidence type="ECO:0000256" key="11">
    <source>
        <dbReference type="ARBA" id="ARBA00036904"/>
    </source>
</evidence>
<comment type="caution">
    <text evidence="19">The sequence shown here is derived from an EMBL/GenBank/DDBJ whole genome shotgun (WGS) entry which is preliminary data.</text>
</comment>
<dbReference type="InterPro" id="IPR020084">
    <property type="entry name" value="NUDIX_hydrolase_CS"/>
</dbReference>
<gene>
    <name evidence="19" type="ORF">GGQ59_001311</name>
</gene>
<keyword evidence="5" id="KW-0479">Metal-binding</keyword>
<dbReference type="EMBL" id="JACHOB010000002">
    <property type="protein sequence ID" value="MBB4658797.1"/>
    <property type="molecule type" value="Genomic_DNA"/>
</dbReference>